<accession>A0ABT2SL87</accession>
<evidence type="ECO:0000256" key="1">
    <source>
        <dbReference type="ARBA" id="ARBA00004196"/>
    </source>
</evidence>
<dbReference type="RefSeq" id="WP_262654602.1">
    <property type="nucleotide sequence ID" value="NZ_JAOQKE010000007.1"/>
</dbReference>
<dbReference type="Pfam" id="PF13407">
    <property type="entry name" value="Peripla_BP_4"/>
    <property type="match status" value="1"/>
</dbReference>
<comment type="subcellular location">
    <subcellularLocation>
        <location evidence="1">Cell envelope</location>
    </subcellularLocation>
</comment>
<dbReference type="InterPro" id="IPR050555">
    <property type="entry name" value="Bact_Solute-Bind_Prot2"/>
</dbReference>
<dbReference type="PANTHER" id="PTHR30036:SF7">
    <property type="entry name" value="ABC TRANSPORTER PERIPLASMIC-BINDING PROTEIN YPHF"/>
    <property type="match status" value="1"/>
</dbReference>
<dbReference type="InterPro" id="IPR025997">
    <property type="entry name" value="SBP_2_dom"/>
</dbReference>
<comment type="similarity">
    <text evidence="2">Belongs to the bacterial solute-binding protein 2 family.</text>
</comment>
<proteinExistence type="inferred from homology"/>
<evidence type="ECO:0000313" key="6">
    <source>
        <dbReference type="Proteomes" id="UP001652338"/>
    </source>
</evidence>
<evidence type="ECO:0000259" key="4">
    <source>
        <dbReference type="Pfam" id="PF13407"/>
    </source>
</evidence>
<feature type="chain" id="PRO_5046428735" evidence="3">
    <location>
        <begin position="27"/>
        <end position="341"/>
    </location>
</feature>
<organism evidence="5 6">
    <name type="scientific">Muricoprocola aceti</name>
    <dbReference type="NCBI Taxonomy" id="2981772"/>
    <lineage>
        <taxon>Bacteria</taxon>
        <taxon>Bacillati</taxon>
        <taxon>Bacillota</taxon>
        <taxon>Clostridia</taxon>
        <taxon>Lachnospirales</taxon>
        <taxon>Lachnospiraceae</taxon>
        <taxon>Muricoprocola</taxon>
    </lineage>
</organism>
<dbReference type="Gene3D" id="3.40.50.2300">
    <property type="match status" value="2"/>
</dbReference>
<sequence length="341" mass="36304">MSTLKKTLIIAGAISAAFTVGSAVSAKDIGEVKIGYISPGPDTWYLRAEEGATWASEVAGAEIITVNSNRDSEQELTNIDYLIDEGVDSIVILSWNEAGCVKAAEKCAEAGIGCVVFDACGVMSNHDVDITAQVDFDWASMGEMYANWMNDTYPGEGYVFISGTMDSVVCQTLEKGLKEETEKLGSNECVDVRYGQYDPQTAADEIEDLVNSGAEFSIIGVINEDCAAAIITRLEDMGVADQYHVFAENGSDVGVDLMKAGSLEFTVASSPGLEGAVATFVAIDAAANGSEKNTSVPCPIAAVSPDKVDDPTVVIPWAVNEEAWSSIIKDSFSDYAYFFEK</sequence>
<keyword evidence="3" id="KW-0732">Signal</keyword>
<protein>
    <submittedName>
        <fullName evidence="5">Sugar ABC transporter substrate-binding protein</fullName>
    </submittedName>
</protein>
<reference evidence="5 6" key="1">
    <citation type="journal article" date="2021" name="ISME Commun">
        <title>Automated analysis of genomic sequences facilitates high-throughput and comprehensive description of bacteria.</title>
        <authorList>
            <person name="Hitch T.C.A."/>
        </authorList>
    </citation>
    <scope>NUCLEOTIDE SEQUENCE [LARGE SCALE GENOMIC DNA]</scope>
    <source>
        <strain evidence="5 6">Sanger_29</strain>
    </source>
</reference>
<comment type="caution">
    <text evidence="5">The sequence shown here is derived from an EMBL/GenBank/DDBJ whole genome shotgun (WGS) entry which is preliminary data.</text>
</comment>
<dbReference type="EMBL" id="JAOQKE010000007">
    <property type="protein sequence ID" value="MCU6725263.1"/>
    <property type="molecule type" value="Genomic_DNA"/>
</dbReference>
<name>A0ABT2SL87_9FIRM</name>
<dbReference type="Proteomes" id="UP001652338">
    <property type="component" value="Unassembled WGS sequence"/>
</dbReference>
<keyword evidence="6" id="KW-1185">Reference proteome</keyword>
<feature type="signal peptide" evidence="3">
    <location>
        <begin position="1"/>
        <end position="26"/>
    </location>
</feature>
<dbReference type="CDD" id="cd01536">
    <property type="entry name" value="PBP1_ABC_sugar_binding-like"/>
    <property type="match status" value="1"/>
</dbReference>
<dbReference type="InterPro" id="IPR028082">
    <property type="entry name" value="Peripla_BP_I"/>
</dbReference>
<evidence type="ECO:0000256" key="3">
    <source>
        <dbReference type="SAM" id="SignalP"/>
    </source>
</evidence>
<evidence type="ECO:0000313" key="5">
    <source>
        <dbReference type="EMBL" id="MCU6725263.1"/>
    </source>
</evidence>
<evidence type="ECO:0000256" key="2">
    <source>
        <dbReference type="ARBA" id="ARBA00007639"/>
    </source>
</evidence>
<dbReference type="SUPFAM" id="SSF53822">
    <property type="entry name" value="Periplasmic binding protein-like I"/>
    <property type="match status" value="1"/>
</dbReference>
<dbReference type="PANTHER" id="PTHR30036">
    <property type="entry name" value="D-XYLOSE-BINDING PERIPLASMIC PROTEIN"/>
    <property type="match status" value="1"/>
</dbReference>
<gene>
    <name evidence="5" type="ORF">OCV47_07865</name>
</gene>
<feature type="domain" description="Periplasmic binding protein" evidence="4">
    <location>
        <begin position="40"/>
        <end position="287"/>
    </location>
</feature>